<protein>
    <submittedName>
        <fullName evidence="4">Poly(3-hydroxybutyrate) depolymerase</fullName>
    </submittedName>
</protein>
<dbReference type="Gene3D" id="3.40.50.1820">
    <property type="entry name" value="alpha/beta hydrolase"/>
    <property type="match status" value="1"/>
</dbReference>
<feature type="region of interest" description="Disordered" evidence="3">
    <location>
        <begin position="1"/>
        <end position="34"/>
    </location>
</feature>
<comment type="caution">
    <text evidence="4">The sequence shown here is derived from an EMBL/GenBank/DDBJ whole genome shotgun (WGS) entry which is preliminary data.</text>
</comment>
<proteinExistence type="predicted"/>
<dbReference type="Proteomes" id="UP000037660">
    <property type="component" value="Unassembled WGS sequence"/>
</dbReference>
<dbReference type="SUPFAM" id="SSF53474">
    <property type="entry name" value="alpha/beta-Hydrolases"/>
    <property type="match status" value="2"/>
</dbReference>
<dbReference type="Pfam" id="PF10503">
    <property type="entry name" value="Esterase_PHB"/>
    <property type="match status" value="1"/>
</dbReference>
<dbReference type="EMBL" id="BBYR01000030">
    <property type="protein sequence ID" value="GAP36070.1"/>
    <property type="molecule type" value="Genomic_DNA"/>
</dbReference>
<dbReference type="STRING" id="1547922.ISF6_1910"/>
<accession>A0A0K8P1M1</accession>
<keyword evidence="1" id="KW-0732">Signal</keyword>
<keyword evidence="2" id="KW-0378">Hydrolase</keyword>
<evidence type="ECO:0000256" key="2">
    <source>
        <dbReference type="ARBA" id="ARBA00022801"/>
    </source>
</evidence>
<dbReference type="AlphaFoldDB" id="A0A0K8P1M1"/>
<dbReference type="InterPro" id="IPR010126">
    <property type="entry name" value="Esterase_phb"/>
</dbReference>
<name>A0A0K8P1M1_PISS1</name>
<keyword evidence="5" id="KW-1185">Reference proteome</keyword>
<reference evidence="5" key="1">
    <citation type="submission" date="2015-07" db="EMBL/GenBank/DDBJ databases">
        <title>Discovery of a poly(ethylene terephthalate assimilation.</title>
        <authorList>
            <person name="Yoshida S."/>
            <person name="Hiraga K."/>
            <person name="Takehana T."/>
            <person name="Taniguchi I."/>
            <person name="Yamaji H."/>
            <person name="Maeda Y."/>
            <person name="Toyohara K."/>
            <person name="Miyamoto K."/>
            <person name="Kimura Y."/>
            <person name="Oda K."/>
        </authorList>
    </citation>
    <scope>NUCLEOTIDE SEQUENCE [LARGE SCALE GENOMIC DNA]</scope>
    <source>
        <strain evidence="5">NBRC 110686 / TISTR 2288 / 201-F6</strain>
    </source>
</reference>
<dbReference type="PANTHER" id="PTHR43037">
    <property type="entry name" value="UNNAMED PRODUCT-RELATED"/>
    <property type="match status" value="1"/>
</dbReference>
<dbReference type="RefSeq" id="WP_054020076.1">
    <property type="nucleotide sequence ID" value="NZ_BBYR01000030.1"/>
</dbReference>
<evidence type="ECO:0000313" key="4">
    <source>
        <dbReference type="EMBL" id="GAP36070.1"/>
    </source>
</evidence>
<reference evidence="4 5" key="2">
    <citation type="journal article" date="2016" name="Science">
        <title>A bacterium that degrades and assimilates poly(ethylene terephthalate).</title>
        <authorList>
            <person name="Yoshida S."/>
            <person name="Hiraga K."/>
            <person name="Takehana T."/>
            <person name="Taniguchi I."/>
            <person name="Yamaji H."/>
            <person name="Maeda Y."/>
            <person name="Toyohara K."/>
            <person name="Miyamoto K."/>
            <person name="Kimura Y."/>
            <person name="Oda K."/>
        </authorList>
    </citation>
    <scope>NUCLEOTIDE SEQUENCE [LARGE SCALE GENOMIC DNA]</scope>
    <source>
        <strain evidence="5">NBRC 110686 / TISTR 2288 / 201-F6</strain>
    </source>
</reference>
<organism evidence="4 5">
    <name type="scientific">Piscinibacter sakaiensis</name>
    <name type="common">Ideonella sakaiensis</name>
    <dbReference type="NCBI Taxonomy" id="1547922"/>
    <lineage>
        <taxon>Bacteria</taxon>
        <taxon>Pseudomonadati</taxon>
        <taxon>Pseudomonadota</taxon>
        <taxon>Betaproteobacteria</taxon>
        <taxon>Burkholderiales</taxon>
        <taxon>Sphaerotilaceae</taxon>
        <taxon>Piscinibacter</taxon>
    </lineage>
</organism>
<dbReference type="GO" id="GO:0005576">
    <property type="term" value="C:extracellular region"/>
    <property type="evidence" value="ECO:0007669"/>
    <property type="project" value="InterPro"/>
</dbReference>
<sequence length="311" mass="31691">MFPPPPGAVAAEPPGLPPPGGVGHGRFSHPDGGGEIRLVRPARPAAEPVLLLMLHGCLQDPQALARASGMDAAAQARGWWLLYPAQPRAANAGGCWNWFDPAQRGRGRGEAAWLADLASAVAERAGVAPGRVVVAGFSAGAAMALALAAAYPERFAAVGAHSGLPPDSAHDLLSALAAMAQAAPDAGAAALPRPVIVFHGEADDTVHPGHGRRILRLRLAAGPAAAAASPGPAPDCERLDGEVPGGHRYVRCRYRRDDGGLLAEAWRVHGLGHAWSGGPAGEALADPAGPDASAEMLRFFAEVLGDASAPR</sequence>
<dbReference type="InterPro" id="IPR029058">
    <property type="entry name" value="AB_hydrolase_fold"/>
</dbReference>
<gene>
    <name evidence="4" type="ORF">ISF6_1910</name>
</gene>
<evidence type="ECO:0000256" key="3">
    <source>
        <dbReference type="SAM" id="MobiDB-lite"/>
    </source>
</evidence>
<dbReference type="GO" id="GO:0016787">
    <property type="term" value="F:hydrolase activity"/>
    <property type="evidence" value="ECO:0007669"/>
    <property type="project" value="UniProtKB-KW"/>
</dbReference>
<dbReference type="PANTHER" id="PTHR43037:SF1">
    <property type="entry name" value="BLL1128 PROTEIN"/>
    <property type="match status" value="1"/>
</dbReference>
<dbReference type="InterPro" id="IPR050955">
    <property type="entry name" value="Plant_Biomass_Hydrol_Est"/>
</dbReference>
<evidence type="ECO:0000256" key="1">
    <source>
        <dbReference type="ARBA" id="ARBA00022729"/>
    </source>
</evidence>
<evidence type="ECO:0000313" key="5">
    <source>
        <dbReference type="Proteomes" id="UP000037660"/>
    </source>
</evidence>